<proteinExistence type="predicted"/>
<dbReference type="Gene3D" id="3.40.50.2300">
    <property type="match status" value="1"/>
</dbReference>
<dbReference type="PANTHER" id="PTHR44591:SF3">
    <property type="entry name" value="RESPONSE REGULATORY DOMAIN-CONTAINING PROTEIN"/>
    <property type="match status" value="1"/>
</dbReference>
<protein>
    <recommendedName>
        <fullName evidence="4">Response regulatory domain-containing protein</fullName>
    </recommendedName>
</protein>
<evidence type="ECO:0000313" key="6">
    <source>
        <dbReference type="Proteomes" id="UP000092741"/>
    </source>
</evidence>
<accession>A0AAN0Y5U2</accession>
<dbReference type="GO" id="GO:0000160">
    <property type="term" value="P:phosphorelay signal transduction system"/>
    <property type="evidence" value="ECO:0007669"/>
    <property type="project" value="InterPro"/>
</dbReference>
<evidence type="ECO:0000256" key="3">
    <source>
        <dbReference type="SAM" id="Coils"/>
    </source>
</evidence>
<feature type="coiled-coil region" evidence="3">
    <location>
        <begin position="429"/>
        <end position="456"/>
    </location>
</feature>
<keyword evidence="3" id="KW-0175">Coiled coil</keyword>
<sequence>MLPNLNKRKVLIADDSKLVTSTITSILKQSGMDDISYAHKPEEIIRLCEQTQFDLILCDYNFQASLNGFQILEELQYSKLLPAHTTFVFLSGEDNPKIIRSIQDSDADDYFFKPLNFKIFRNRILSAMERRAALLPIYKQLQSLNFSGATEACDALLPLYPEYSIVIKQYRALALVNSKQFFAAQEEYQGLLDDYGFDWVKIALANTLIKSNQLEKAQQVLNSVNDQVENPYYHDEMSKIAVEKDDFTTAIKHLKQSIALVDSGAERELVITNLSLANESYDDAVTYIRRYEEKNAHTFRDEIYTKLNFTRCYLYRALNNPLSNCFESLLSGLNPIISDIHSHPQFKTHALLLSAHISLIRGDLKSATSGIKQALKTNELTHFYDLYHLCVLLERCSLLEEMESVLPLAHSAISDLQHPSIRRSQMHMLKKLKERLLEAQLRVDSIRKQLSEKKSNATLGMTSHFDHYFKLHDLFPHSEKICLAIVKLASLRPFAYHGEYRIFTKLNECDQVVTTAYSREELSTMSYSAMYQSAKDNIRLNS</sequence>
<dbReference type="Gene3D" id="1.25.40.10">
    <property type="entry name" value="Tetratricopeptide repeat domain"/>
    <property type="match status" value="1"/>
</dbReference>
<dbReference type="PANTHER" id="PTHR44591">
    <property type="entry name" value="STRESS RESPONSE REGULATOR PROTEIN 1"/>
    <property type="match status" value="1"/>
</dbReference>
<keyword evidence="1 2" id="KW-0597">Phosphoprotein</keyword>
<dbReference type="InterPro" id="IPR011006">
    <property type="entry name" value="CheY-like_superfamily"/>
</dbReference>
<feature type="domain" description="Response regulatory" evidence="4">
    <location>
        <begin position="9"/>
        <end position="128"/>
    </location>
</feature>
<dbReference type="Pfam" id="PF00072">
    <property type="entry name" value="Response_reg"/>
    <property type="match status" value="1"/>
</dbReference>
<gene>
    <name evidence="5" type="ORF">BA890_15400</name>
</gene>
<organism evidence="5 6">
    <name type="scientific">Vibrio natriegens NBRC 15636 = ATCC 14048 = DSM 759</name>
    <dbReference type="NCBI Taxonomy" id="1219067"/>
    <lineage>
        <taxon>Bacteria</taxon>
        <taxon>Pseudomonadati</taxon>
        <taxon>Pseudomonadota</taxon>
        <taxon>Gammaproteobacteria</taxon>
        <taxon>Vibrionales</taxon>
        <taxon>Vibrionaceae</taxon>
        <taxon>Vibrio</taxon>
    </lineage>
</organism>
<dbReference type="EMBL" id="CP016346">
    <property type="protein sequence ID" value="ANQ14148.1"/>
    <property type="molecule type" value="Genomic_DNA"/>
</dbReference>
<dbReference type="InterPro" id="IPR011990">
    <property type="entry name" value="TPR-like_helical_dom_sf"/>
</dbReference>
<dbReference type="PIRSF" id="PIRSF011521">
    <property type="entry name" value="VieB"/>
    <property type="match status" value="1"/>
</dbReference>
<evidence type="ECO:0000256" key="1">
    <source>
        <dbReference type="ARBA" id="ARBA00022553"/>
    </source>
</evidence>
<dbReference type="InterPro" id="IPR050595">
    <property type="entry name" value="Bact_response_regulator"/>
</dbReference>
<evidence type="ECO:0000313" key="5">
    <source>
        <dbReference type="EMBL" id="ANQ14148.1"/>
    </source>
</evidence>
<name>A0AAN0Y5U2_VIBNA</name>
<dbReference type="PROSITE" id="PS50110">
    <property type="entry name" value="RESPONSE_REGULATORY"/>
    <property type="match status" value="1"/>
</dbReference>
<evidence type="ECO:0000259" key="4">
    <source>
        <dbReference type="PROSITE" id="PS50110"/>
    </source>
</evidence>
<feature type="modified residue" description="4-aspartylphosphate" evidence="2">
    <location>
        <position position="59"/>
    </location>
</feature>
<dbReference type="RefSeq" id="WP_020334768.1">
    <property type="nucleotide sequence ID" value="NZ_ATFJ01000032.1"/>
</dbReference>
<evidence type="ECO:0000256" key="2">
    <source>
        <dbReference type="PROSITE-ProRule" id="PRU00169"/>
    </source>
</evidence>
<reference evidence="5 6" key="1">
    <citation type="submission" date="2016-07" db="EMBL/GenBank/DDBJ databases">
        <title>Developing Vibrio natriegens as a novel, fast-growing host for biotechnology.</title>
        <authorList>
            <person name="Weinstock M.T."/>
            <person name="Hesek E.D."/>
            <person name="Wilson C.M."/>
            <person name="Gibson D.G."/>
        </authorList>
    </citation>
    <scope>NUCLEOTIDE SEQUENCE [LARGE SCALE GENOMIC DNA]</scope>
    <source>
        <strain evidence="5 6">ATCC 14048</strain>
    </source>
</reference>
<dbReference type="SMART" id="SM00448">
    <property type="entry name" value="REC"/>
    <property type="match status" value="1"/>
</dbReference>
<dbReference type="SUPFAM" id="SSF48452">
    <property type="entry name" value="TPR-like"/>
    <property type="match status" value="1"/>
</dbReference>
<dbReference type="SUPFAM" id="SSF52172">
    <property type="entry name" value="CheY-like"/>
    <property type="match status" value="1"/>
</dbReference>
<dbReference type="Proteomes" id="UP000092741">
    <property type="component" value="Chromosome 2"/>
</dbReference>
<dbReference type="InterPro" id="IPR014460">
    <property type="entry name" value="Sig_transdc_resp-reg_VieB"/>
</dbReference>
<dbReference type="GeneID" id="70915104"/>
<dbReference type="KEGG" id="vna:PN96_19900"/>
<keyword evidence="6" id="KW-1185">Reference proteome</keyword>
<dbReference type="InterPro" id="IPR001789">
    <property type="entry name" value="Sig_transdc_resp-reg_receiver"/>
</dbReference>
<dbReference type="AlphaFoldDB" id="A0AAN0Y5U2"/>